<dbReference type="Proteomes" id="UP000287651">
    <property type="component" value="Unassembled WGS sequence"/>
</dbReference>
<evidence type="ECO:0000313" key="1">
    <source>
        <dbReference type="EMBL" id="RRT35687.1"/>
    </source>
</evidence>
<gene>
    <name evidence="1" type="ORF">B296_00043863</name>
</gene>
<dbReference type="AlphaFoldDB" id="A0A426X882"/>
<comment type="caution">
    <text evidence="1">The sequence shown here is derived from an EMBL/GenBank/DDBJ whole genome shotgun (WGS) entry which is preliminary data.</text>
</comment>
<accession>A0A426X882</accession>
<protein>
    <submittedName>
        <fullName evidence="1">Uncharacterized protein</fullName>
    </submittedName>
</protein>
<organism evidence="1 2">
    <name type="scientific">Ensete ventricosum</name>
    <name type="common">Abyssinian banana</name>
    <name type="synonym">Musa ensete</name>
    <dbReference type="NCBI Taxonomy" id="4639"/>
    <lineage>
        <taxon>Eukaryota</taxon>
        <taxon>Viridiplantae</taxon>
        <taxon>Streptophyta</taxon>
        <taxon>Embryophyta</taxon>
        <taxon>Tracheophyta</taxon>
        <taxon>Spermatophyta</taxon>
        <taxon>Magnoliopsida</taxon>
        <taxon>Liliopsida</taxon>
        <taxon>Zingiberales</taxon>
        <taxon>Musaceae</taxon>
        <taxon>Ensete</taxon>
    </lineage>
</organism>
<reference evidence="1 2" key="1">
    <citation type="journal article" date="2014" name="Agronomy (Basel)">
        <title>A Draft Genome Sequence for Ensete ventricosum, the Drought-Tolerant Tree Against Hunger.</title>
        <authorList>
            <person name="Harrison J."/>
            <person name="Moore K.A."/>
            <person name="Paszkiewicz K."/>
            <person name="Jones T."/>
            <person name="Grant M."/>
            <person name="Ambacheew D."/>
            <person name="Muzemil S."/>
            <person name="Studholme D.J."/>
        </authorList>
    </citation>
    <scope>NUCLEOTIDE SEQUENCE [LARGE SCALE GENOMIC DNA]</scope>
</reference>
<name>A0A426X882_ENSVE</name>
<evidence type="ECO:0000313" key="2">
    <source>
        <dbReference type="Proteomes" id="UP000287651"/>
    </source>
</evidence>
<sequence length="55" mass="6289">METSNDGFYTYSRRHPFRSLCCSVLFAESTCTGHRSSSLSALQRGHNKFFLAVKR</sequence>
<proteinExistence type="predicted"/>
<dbReference type="EMBL" id="AMZH03024665">
    <property type="protein sequence ID" value="RRT35687.1"/>
    <property type="molecule type" value="Genomic_DNA"/>
</dbReference>